<dbReference type="Pfam" id="PF04066">
    <property type="entry name" value="MrpF_PhaF"/>
    <property type="match status" value="1"/>
</dbReference>
<keyword evidence="3" id="KW-0813">Transport</keyword>
<feature type="transmembrane region" description="Helical" evidence="9">
    <location>
        <begin position="65"/>
        <end position="87"/>
    </location>
</feature>
<keyword evidence="4" id="KW-1003">Cell membrane</keyword>
<evidence type="ECO:0000313" key="11">
    <source>
        <dbReference type="Proteomes" id="UP000243205"/>
    </source>
</evidence>
<dbReference type="GO" id="GO:0015385">
    <property type="term" value="F:sodium:proton antiporter activity"/>
    <property type="evidence" value="ECO:0007669"/>
    <property type="project" value="TreeGrafter"/>
</dbReference>
<feature type="transmembrane region" description="Helical" evidence="9">
    <location>
        <begin position="39"/>
        <end position="59"/>
    </location>
</feature>
<accession>A0A1G6ZTW2</accession>
<dbReference type="AlphaFoldDB" id="A0A1G6ZTW2"/>
<sequence>MNSANLISTCYGISGLAILLVMGLALLRAILGPTAFDRLMAVNLFGTKTVLFIAVLGFLTGRPDFLDIALVYALVNFLSTIAVLRFFEGRKAPAWYDTRDTDTQPAANAVTENPDGTAS</sequence>
<evidence type="ECO:0000256" key="9">
    <source>
        <dbReference type="SAM" id="Phobius"/>
    </source>
</evidence>
<feature type="region of interest" description="Disordered" evidence="8">
    <location>
        <begin position="96"/>
        <end position="119"/>
    </location>
</feature>
<evidence type="ECO:0000256" key="6">
    <source>
        <dbReference type="ARBA" id="ARBA00022989"/>
    </source>
</evidence>
<keyword evidence="6 9" id="KW-1133">Transmembrane helix</keyword>
<dbReference type="PANTHER" id="PTHR34702">
    <property type="entry name" value="NA(+)/H(+) ANTIPORTER SUBUNIT F1"/>
    <property type="match status" value="1"/>
</dbReference>
<dbReference type="GO" id="GO:0005886">
    <property type="term" value="C:plasma membrane"/>
    <property type="evidence" value="ECO:0007669"/>
    <property type="project" value="UniProtKB-SubCell"/>
</dbReference>
<evidence type="ECO:0000256" key="7">
    <source>
        <dbReference type="ARBA" id="ARBA00023136"/>
    </source>
</evidence>
<feature type="compositionally biased region" description="Polar residues" evidence="8">
    <location>
        <begin position="103"/>
        <end position="119"/>
    </location>
</feature>
<evidence type="ECO:0000256" key="3">
    <source>
        <dbReference type="ARBA" id="ARBA00022448"/>
    </source>
</evidence>
<reference evidence="11" key="1">
    <citation type="submission" date="2016-10" db="EMBL/GenBank/DDBJ databases">
        <authorList>
            <person name="Varghese N."/>
            <person name="Submissions S."/>
        </authorList>
    </citation>
    <scope>NUCLEOTIDE SEQUENCE [LARGE SCALE GENOMIC DNA]</scope>
    <source>
        <strain evidence="11">DSM 8987</strain>
    </source>
</reference>
<dbReference type="PANTHER" id="PTHR34702:SF1">
    <property type="entry name" value="NA(+)_H(+) ANTIPORTER SUBUNIT F"/>
    <property type="match status" value="1"/>
</dbReference>
<protein>
    <submittedName>
        <fullName evidence="10">Multisubunit sodium/proton antiporter, MrpF subunit (TC 2.A.63.1)</fullName>
    </submittedName>
</protein>
<keyword evidence="5 9" id="KW-0812">Transmembrane</keyword>
<gene>
    <name evidence="10" type="ORF">SAMN05661003_103115</name>
</gene>
<evidence type="ECO:0000256" key="8">
    <source>
        <dbReference type="SAM" id="MobiDB-lite"/>
    </source>
</evidence>
<evidence type="ECO:0000256" key="5">
    <source>
        <dbReference type="ARBA" id="ARBA00022692"/>
    </source>
</evidence>
<organism evidence="10 11">
    <name type="scientific">Desulfuromonas thiophila</name>
    <dbReference type="NCBI Taxonomy" id="57664"/>
    <lineage>
        <taxon>Bacteria</taxon>
        <taxon>Pseudomonadati</taxon>
        <taxon>Thermodesulfobacteriota</taxon>
        <taxon>Desulfuromonadia</taxon>
        <taxon>Desulfuromonadales</taxon>
        <taxon>Desulfuromonadaceae</taxon>
        <taxon>Desulfuromonas</taxon>
    </lineage>
</organism>
<dbReference type="OrthoDB" id="9800226at2"/>
<dbReference type="EMBL" id="FNAQ01000003">
    <property type="protein sequence ID" value="SDE05803.1"/>
    <property type="molecule type" value="Genomic_DNA"/>
</dbReference>
<dbReference type="Proteomes" id="UP000243205">
    <property type="component" value="Unassembled WGS sequence"/>
</dbReference>
<evidence type="ECO:0000256" key="2">
    <source>
        <dbReference type="ARBA" id="ARBA00009212"/>
    </source>
</evidence>
<evidence type="ECO:0000256" key="4">
    <source>
        <dbReference type="ARBA" id="ARBA00022475"/>
    </source>
</evidence>
<feature type="transmembrane region" description="Helical" evidence="9">
    <location>
        <begin position="6"/>
        <end position="27"/>
    </location>
</feature>
<keyword evidence="7 9" id="KW-0472">Membrane</keyword>
<dbReference type="STRING" id="57664.SAMN05661003_103115"/>
<comment type="subcellular location">
    <subcellularLocation>
        <location evidence="1">Cell membrane</location>
        <topology evidence="1">Multi-pass membrane protein</topology>
    </subcellularLocation>
</comment>
<evidence type="ECO:0000256" key="1">
    <source>
        <dbReference type="ARBA" id="ARBA00004651"/>
    </source>
</evidence>
<name>A0A1G6ZTW2_9BACT</name>
<dbReference type="InterPro" id="IPR007208">
    <property type="entry name" value="MrpF/PhaF-like"/>
</dbReference>
<proteinExistence type="inferred from homology"/>
<comment type="similarity">
    <text evidence="2">Belongs to the CPA3 antiporters (TC 2.A.63) subunit F family.</text>
</comment>
<evidence type="ECO:0000313" key="10">
    <source>
        <dbReference type="EMBL" id="SDE05803.1"/>
    </source>
</evidence>
<keyword evidence="11" id="KW-1185">Reference proteome</keyword>